<dbReference type="PROSITE" id="PS51186">
    <property type="entry name" value="GNAT"/>
    <property type="match status" value="1"/>
</dbReference>
<keyword evidence="1 4" id="KW-0808">Transferase</keyword>
<name>A0ABW5CPF2_9HYPH</name>
<dbReference type="Pfam" id="PF00583">
    <property type="entry name" value="Acetyltransf_1"/>
    <property type="match status" value="1"/>
</dbReference>
<dbReference type="SUPFAM" id="SSF55729">
    <property type="entry name" value="Acyl-CoA N-acyltransferases (Nat)"/>
    <property type="match status" value="1"/>
</dbReference>
<keyword evidence="2 4" id="KW-0012">Acyltransferase</keyword>
<dbReference type="InterPro" id="IPR050832">
    <property type="entry name" value="Bact_Acetyltransf"/>
</dbReference>
<reference evidence="5" key="1">
    <citation type="journal article" date="2019" name="Int. J. Syst. Evol. Microbiol.">
        <title>The Global Catalogue of Microorganisms (GCM) 10K type strain sequencing project: providing services to taxonomists for standard genome sequencing and annotation.</title>
        <authorList>
            <consortium name="The Broad Institute Genomics Platform"/>
            <consortium name="The Broad Institute Genome Sequencing Center for Infectious Disease"/>
            <person name="Wu L."/>
            <person name="Ma J."/>
        </authorList>
    </citation>
    <scope>NUCLEOTIDE SEQUENCE [LARGE SCALE GENOMIC DNA]</scope>
    <source>
        <strain evidence="5">ZS-35-S2</strain>
    </source>
</reference>
<dbReference type="InterPro" id="IPR000182">
    <property type="entry name" value="GNAT_dom"/>
</dbReference>
<dbReference type="GO" id="GO:0016746">
    <property type="term" value="F:acyltransferase activity"/>
    <property type="evidence" value="ECO:0007669"/>
    <property type="project" value="UniProtKB-KW"/>
</dbReference>
<proteinExistence type="predicted"/>
<evidence type="ECO:0000259" key="3">
    <source>
        <dbReference type="PROSITE" id="PS51186"/>
    </source>
</evidence>
<keyword evidence="5" id="KW-1185">Reference proteome</keyword>
<organism evidence="4 5">
    <name type="scientific">Aureimonas populi</name>
    <dbReference type="NCBI Taxonomy" id="1701758"/>
    <lineage>
        <taxon>Bacteria</taxon>
        <taxon>Pseudomonadati</taxon>
        <taxon>Pseudomonadota</taxon>
        <taxon>Alphaproteobacteria</taxon>
        <taxon>Hyphomicrobiales</taxon>
        <taxon>Aurantimonadaceae</taxon>
        <taxon>Aureimonas</taxon>
    </lineage>
</organism>
<dbReference type="Gene3D" id="3.40.630.30">
    <property type="match status" value="1"/>
</dbReference>
<dbReference type="PANTHER" id="PTHR43877">
    <property type="entry name" value="AMINOALKYLPHOSPHONATE N-ACETYLTRANSFERASE-RELATED-RELATED"/>
    <property type="match status" value="1"/>
</dbReference>
<dbReference type="EMBL" id="JBHUIJ010000022">
    <property type="protein sequence ID" value="MFD2238706.1"/>
    <property type="molecule type" value="Genomic_DNA"/>
</dbReference>
<dbReference type="Proteomes" id="UP001597371">
    <property type="component" value="Unassembled WGS sequence"/>
</dbReference>
<protein>
    <submittedName>
        <fullName evidence="4">GNAT family N-acetyltransferase</fullName>
        <ecNumber evidence="4">2.3.-.-</ecNumber>
    </submittedName>
</protein>
<evidence type="ECO:0000256" key="2">
    <source>
        <dbReference type="ARBA" id="ARBA00023315"/>
    </source>
</evidence>
<gene>
    <name evidence="4" type="ORF">ACFSKQ_14720</name>
</gene>
<evidence type="ECO:0000313" key="5">
    <source>
        <dbReference type="Proteomes" id="UP001597371"/>
    </source>
</evidence>
<sequence>MKTIAAEVRYATPNDAAPLSQAYEAAWRGAYTGILPRRSLSAMITRRGPDWWRKAIERRSAVLVLEFGDEIAGYATLGRNRTPALLAGGEIYELYLKPEFQGSGLGRHLFEAARQLLASRGLHGLAVWALEENERAVEFYRALGGTDIAAGTERFEDVILRKIAFLWPNVR</sequence>
<dbReference type="InterPro" id="IPR016181">
    <property type="entry name" value="Acyl_CoA_acyltransferase"/>
</dbReference>
<evidence type="ECO:0000313" key="4">
    <source>
        <dbReference type="EMBL" id="MFD2238706.1"/>
    </source>
</evidence>
<comment type="caution">
    <text evidence="4">The sequence shown here is derived from an EMBL/GenBank/DDBJ whole genome shotgun (WGS) entry which is preliminary data.</text>
</comment>
<dbReference type="RefSeq" id="WP_209737180.1">
    <property type="nucleotide sequence ID" value="NZ_CP072611.1"/>
</dbReference>
<accession>A0ABW5CPF2</accession>
<dbReference type="EC" id="2.3.-.-" evidence="4"/>
<feature type="domain" description="N-acetyltransferase" evidence="3">
    <location>
        <begin position="6"/>
        <end position="171"/>
    </location>
</feature>
<evidence type="ECO:0000256" key="1">
    <source>
        <dbReference type="ARBA" id="ARBA00022679"/>
    </source>
</evidence>
<dbReference type="CDD" id="cd04301">
    <property type="entry name" value="NAT_SF"/>
    <property type="match status" value="1"/>
</dbReference>